<dbReference type="InterPro" id="IPR023799">
    <property type="entry name" value="RbfA_dom_sf"/>
</dbReference>
<dbReference type="Pfam" id="PF02033">
    <property type="entry name" value="RBFA"/>
    <property type="match status" value="1"/>
</dbReference>
<keyword evidence="2" id="KW-0963">Cytoplasm</keyword>
<keyword evidence="5" id="KW-1185">Reference proteome</keyword>
<organism evidence="4 5">
    <name type="scientific">Rhodococcus antarcticus</name>
    <dbReference type="NCBI Taxonomy" id="2987751"/>
    <lineage>
        <taxon>Bacteria</taxon>
        <taxon>Bacillati</taxon>
        <taxon>Actinomycetota</taxon>
        <taxon>Actinomycetes</taxon>
        <taxon>Mycobacteriales</taxon>
        <taxon>Nocardiaceae</taxon>
        <taxon>Rhodococcus</taxon>
    </lineage>
</organism>
<comment type="function">
    <text evidence="2">One of several proteins that assist in the late maturation steps of the functional core of the 30S ribosomal subunit. Associates with free 30S ribosomal subunits (but not with 30S subunits that are part of 70S ribosomes or polysomes). Required for efficient processing of 16S rRNA. May interact with the 5'-terminal helix region of 16S rRNA.</text>
</comment>
<reference evidence="4" key="1">
    <citation type="submission" date="2022-10" db="EMBL/GenBank/DDBJ databases">
        <title>Rhodococcus sp.75.</title>
        <authorList>
            <person name="Sun M."/>
        </authorList>
    </citation>
    <scope>NUCLEOTIDE SEQUENCE</scope>
    <source>
        <strain evidence="4">75</strain>
    </source>
</reference>
<keyword evidence="1 2" id="KW-0690">Ribosome biogenesis</keyword>
<sequence>MADPARARKLARRIAQIVATAIEHEIKDSRLEFITVTDAKVTNDLHDATVYYTVRGARVDEEPDLQTAGMALEKAKGALRTRVGAGTGVRYTPTLTFVADTVPDAARHMEELLERARRLDAEVALAAAGATPAGDADPYREPRVREPEPETDDAADDAADDGDHDEDTGLDRDQGGGAVSRG</sequence>
<comment type="subunit">
    <text evidence="2">Monomer. Binds 30S ribosomal subunits, but not 50S ribosomal subunits or 70S ribosomes.</text>
</comment>
<dbReference type="PROSITE" id="PS01319">
    <property type="entry name" value="RBFA"/>
    <property type="match status" value="1"/>
</dbReference>
<dbReference type="PROSITE" id="PS50861">
    <property type="entry name" value="AA_TRNA_LIGASE_II_GLYAB"/>
    <property type="match status" value="1"/>
</dbReference>
<accession>A0ABY6P392</accession>
<comment type="similarity">
    <text evidence="2">Belongs to the RbfA family.</text>
</comment>
<dbReference type="Proteomes" id="UP001164965">
    <property type="component" value="Chromosome"/>
</dbReference>
<gene>
    <name evidence="2 4" type="primary">rbfA</name>
    <name evidence="4" type="ORF">RHODO2019_05020</name>
</gene>
<feature type="compositionally biased region" description="Acidic residues" evidence="3">
    <location>
        <begin position="149"/>
        <end position="166"/>
    </location>
</feature>
<evidence type="ECO:0000256" key="2">
    <source>
        <dbReference type="HAMAP-Rule" id="MF_00003"/>
    </source>
</evidence>
<dbReference type="PANTHER" id="PTHR33515:SF1">
    <property type="entry name" value="RIBOSOME-BINDING FACTOR A, CHLOROPLASTIC-RELATED"/>
    <property type="match status" value="1"/>
</dbReference>
<proteinExistence type="inferred from homology"/>
<protein>
    <recommendedName>
        <fullName evidence="2">Ribosome-binding factor A</fullName>
    </recommendedName>
</protein>
<evidence type="ECO:0000313" key="4">
    <source>
        <dbReference type="EMBL" id="UZJ25806.1"/>
    </source>
</evidence>
<dbReference type="InterPro" id="IPR000238">
    <property type="entry name" value="RbfA"/>
</dbReference>
<dbReference type="EMBL" id="CP110615">
    <property type="protein sequence ID" value="UZJ25806.1"/>
    <property type="molecule type" value="Genomic_DNA"/>
</dbReference>
<feature type="region of interest" description="Disordered" evidence="3">
    <location>
        <begin position="127"/>
        <end position="182"/>
    </location>
</feature>
<dbReference type="InterPro" id="IPR006194">
    <property type="entry name" value="Gly-tRNA-synth_heterodimer"/>
</dbReference>
<comment type="subcellular location">
    <subcellularLocation>
        <location evidence="2">Cytoplasm</location>
    </subcellularLocation>
</comment>
<evidence type="ECO:0000256" key="1">
    <source>
        <dbReference type="ARBA" id="ARBA00022517"/>
    </source>
</evidence>
<dbReference type="RefSeq" id="WP_265383910.1">
    <property type="nucleotide sequence ID" value="NZ_CP110615.1"/>
</dbReference>
<dbReference type="PANTHER" id="PTHR33515">
    <property type="entry name" value="RIBOSOME-BINDING FACTOR A, CHLOROPLASTIC-RELATED"/>
    <property type="match status" value="1"/>
</dbReference>
<dbReference type="InterPro" id="IPR015946">
    <property type="entry name" value="KH_dom-like_a/b"/>
</dbReference>
<dbReference type="InterPro" id="IPR020053">
    <property type="entry name" value="Ribosome-bd_factorA_CS"/>
</dbReference>
<feature type="compositionally biased region" description="Basic and acidic residues" evidence="3">
    <location>
        <begin position="137"/>
        <end position="148"/>
    </location>
</feature>
<dbReference type="Gene3D" id="3.30.300.20">
    <property type="match status" value="1"/>
</dbReference>
<evidence type="ECO:0000313" key="5">
    <source>
        <dbReference type="Proteomes" id="UP001164965"/>
    </source>
</evidence>
<evidence type="ECO:0000256" key="3">
    <source>
        <dbReference type="SAM" id="MobiDB-lite"/>
    </source>
</evidence>
<dbReference type="NCBIfam" id="TIGR00082">
    <property type="entry name" value="rbfA"/>
    <property type="match status" value="1"/>
</dbReference>
<dbReference type="SUPFAM" id="SSF89919">
    <property type="entry name" value="Ribosome-binding factor A, RbfA"/>
    <property type="match status" value="1"/>
</dbReference>
<name>A0ABY6P392_9NOCA</name>
<dbReference type="HAMAP" id="MF_00003">
    <property type="entry name" value="RbfA"/>
    <property type="match status" value="1"/>
</dbReference>